<keyword evidence="3" id="KW-0408">Iron</keyword>
<feature type="domain" description="JmjC" evidence="4">
    <location>
        <begin position="97"/>
        <end position="256"/>
    </location>
</feature>
<gene>
    <name evidence="5" type="ORF">SOCEGT47_078590</name>
</gene>
<evidence type="ECO:0000313" key="5">
    <source>
        <dbReference type="EMBL" id="AUX27275.1"/>
    </source>
</evidence>
<dbReference type="SUPFAM" id="SSF51197">
    <property type="entry name" value="Clavaminate synthase-like"/>
    <property type="match status" value="1"/>
</dbReference>
<evidence type="ECO:0000259" key="4">
    <source>
        <dbReference type="PROSITE" id="PS51184"/>
    </source>
</evidence>
<evidence type="ECO:0000256" key="2">
    <source>
        <dbReference type="ARBA" id="ARBA00022723"/>
    </source>
</evidence>
<evidence type="ECO:0000313" key="6">
    <source>
        <dbReference type="Proteomes" id="UP000295781"/>
    </source>
</evidence>
<evidence type="ECO:0000256" key="3">
    <source>
        <dbReference type="ARBA" id="ARBA00023004"/>
    </source>
</evidence>
<dbReference type="AlphaFoldDB" id="A0A4P2QC43"/>
<organism evidence="5 6">
    <name type="scientific">Sorangium cellulosum</name>
    <name type="common">Polyangium cellulosum</name>
    <dbReference type="NCBI Taxonomy" id="56"/>
    <lineage>
        <taxon>Bacteria</taxon>
        <taxon>Pseudomonadati</taxon>
        <taxon>Myxococcota</taxon>
        <taxon>Polyangia</taxon>
        <taxon>Polyangiales</taxon>
        <taxon>Polyangiaceae</taxon>
        <taxon>Sorangium</taxon>
    </lineage>
</organism>
<dbReference type="Pfam" id="PF08007">
    <property type="entry name" value="JmjC_2"/>
    <property type="match status" value="1"/>
</dbReference>
<evidence type="ECO:0000256" key="1">
    <source>
        <dbReference type="ARBA" id="ARBA00001954"/>
    </source>
</evidence>
<sequence length="327" mass="36020">METSRTDTWSERLGDWVAGLGGNEEGLPRTHLHRRFSAEAFRSLPGFAEAADLERFIARYPAPIMAVGGPCWDETAGLRDRFLIRPEQALKYYAAGATLELDHADLFSPELARVVGTLAGILRLPAGVTGKAIVYASPSSSGFPAHFDAYYNFVFHMGGVKRWNLWNNDNATDPVVHYEVETYPFVPPNLAPYWQGTPTPTREPPMVEELSAGSLLFLPRGIWHETAASGYSLSINITYSIPTVADLVSTAIARALLSHPHFRSTPLRLDRPAASLAEAARVLGALPPEVLAEAQGEGQDLYQIFLRGYITNFREHLAGVMDEAKRK</sequence>
<keyword evidence="2" id="KW-0479">Metal-binding</keyword>
<dbReference type="SMART" id="SM00558">
    <property type="entry name" value="JmjC"/>
    <property type="match status" value="1"/>
</dbReference>
<protein>
    <recommendedName>
        <fullName evidence="4">JmjC domain-containing protein</fullName>
    </recommendedName>
</protein>
<accession>A0A4P2QC43</accession>
<dbReference type="InterPro" id="IPR003347">
    <property type="entry name" value="JmjC_dom"/>
</dbReference>
<dbReference type="GO" id="GO:0046872">
    <property type="term" value="F:metal ion binding"/>
    <property type="evidence" value="ECO:0007669"/>
    <property type="project" value="UniProtKB-KW"/>
</dbReference>
<dbReference type="PROSITE" id="PS51184">
    <property type="entry name" value="JMJC"/>
    <property type="match status" value="1"/>
</dbReference>
<dbReference type="Proteomes" id="UP000295781">
    <property type="component" value="Chromosome"/>
</dbReference>
<dbReference type="InterPro" id="IPR039994">
    <property type="entry name" value="NO66-like"/>
</dbReference>
<name>A0A4P2QC43_SORCE</name>
<proteinExistence type="predicted"/>
<dbReference type="OrthoDB" id="9764016at2"/>
<dbReference type="PANTHER" id="PTHR13096:SF8">
    <property type="entry name" value="RIBOSOMAL OXYGENASE 1"/>
    <property type="match status" value="1"/>
</dbReference>
<comment type="cofactor">
    <cofactor evidence="1">
        <name>Fe(2+)</name>
        <dbReference type="ChEBI" id="CHEBI:29033"/>
    </cofactor>
</comment>
<dbReference type="PANTHER" id="PTHR13096">
    <property type="entry name" value="MINA53 MYC INDUCED NUCLEAR ANTIGEN"/>
    <property type="match status" value="1"/>
</dbReference>
<reference evidence="5 6" key="1">
    <citation type="submission" date="2015-09" db="EMBL/GenBank/DDBJ databases">
        <title>Sorangium comparison.</title>
        <authorList>
            <person name="Zaburannyi N."/>
            <person name="Bunk B."/>
            <person name="Overmann J."/>
            <person name="Mueller R."/>
        </authorList>
    </citation>
    <scope>NUCLEOTIDE SEQUENCE [LARGE SCALE GENOMIC DNA]</scope>
    <source>
        <strain evidence="5 6">So ceGT47</strain>
    </source>
</reference>
<dbReference type="RefSeq" id="WP_129355418.1">
    <property type="nucleotide sequence ID" value="NZ_CP012670.1"/>
</dbReference>
<dbReference type="EMBL" id="CP012670">
    <property type="protein sequence ID" value="AUX27275.1"/>
    <property type="molecule type" value="Genomic_DNA"/>
</dbReference>
<dbReference type="Gene3D" id="2.60.120.650">
    <property type="entry name" value="Cupin"/>
    <property type="match status" value="1"/>
</dbReference>